<gene>
    <name evidence="3" type="ORF">NP493_100g07011</name>
</gene>
<evidence type="ECO:0000256" key="2">
    <source>
        <dbReference type="SAM" id="Phobius"/>
    </source>
</evidence>
<dbReference type="AlphaFoldDB" id="A0AAD9P7M3"/>
<keyword evidence="4" id="KW-1185">Reference proteome</keyword>
<proteinExistence type="predicted"/>
<keyword evidence="2" id="KW-1133">Transmembrane helix</keyword>
<name>A0AAD9P7M3_RIDPI</name>
<comment type="caution">
    <text evidence="3">The sequence shown here is derived from an EMBL/GenBank/DDBJ whole genome shotgun (WGS) entry which is preliminary data.</text>
</comment>
<protein>
    <submittedName>
        <fullName evidence="3">Uncharacterized protein</fullName>
    </submittedName>
</protein>
<evidence type="ECO:0000313" key="4">
    <source>
        <dbReference type="Proteomes" id="UP001209878"/>
    </source>
</evidence>
<feature type="region of interest" description="Disordered" evidence="1">
    <location>
        <begin position="100"/>
        <end position="119"/>
    </location>
</feature>
<accession>A0AAD9P7M3</accession>
<reference evidence="3" key="1">
    <citation type="journal article" date="2023" name="Mol. Biol. Evol.">
        <title>Third-Generation Sequencing Reveals the Adaptive Role of the Epigenome in Three Deep-Sea Polychaetes.</title>
        <authorList>
            <person name="Perez M."/>
            <person name="Aroh O."/>
            <person name="Sun Y."/>
            <person name="Lan Y."/>
            <person name="Juniper S.K."/>
            <person name="Young C.R."/>
            <person name="Angers B."/>
            <person name="Qian P.Y."/>
        </authorList>
    </citation>
    <scope>NUCLEOTIDE SEQUENCE</scope>
    <source>
        <strain evidence="3">R07B-5</strain>
    </source>
</reference>
<dbReference type="Proteomes" id="UP001209878">
    <property type="component" value="Unassembled WGS sequence"/>
</dbReference>
<feature type="transmembrane region" description="Helical" evidence="2">
    <location>
        <begin position="55"/>
        <end position="74"/>
    </location>
</feature>
<evidence type="ECO:0000313" key="3">
    <source>
        <dbReference type="EMBL" id="KAK2189678.1"/>
    </source>
</evidence>
<feature type="region of interest" description="Disordered" evidence="1">
    <location>
        <begin position="1"/>
        <end position="39"/>
    </location>
</feature>
<keyword evidence="2" id="KW-0812">Transmembrane</keyword>
<evidence type="ECO:0000256" key="1">
    <source>
        <dbReference type="SAM" id="MobiDB-lite"/>
    </source>
</evidence>
<feature type="compositionally biased region" description="Basic and acidic residues" evidence="1">
    <location>
        <begin position="16"/>
        <end position="33"/>
    </location>
</feature>
<feature type="compositionally biased region" description="Polar residues" evidence="1">
    <location>
        <begin position="1"/>
        <end position="14"/>
    </location>
</feature>
<organism evidence="3 4">
    <name type="scientific">Ridgeia piscesae</name>
    <name type="common">Tubeworm</name>
    <dbReference type="NCBI Taxonomy" id="27915"/>
    <lineage>
        <taxon>Eukaryota</taxon>
        <taxon>Metazoa</taxon>
        <taxon>Spiralia</taxon>
        <taxon>Lophotrochozoa</taxon>
        <taxon>Annelida</taxon>
        <taxon>Polychaeta</taxon>
        <taxon>Sedentaria</taxon>
        <taxon>Canalipalpata</taxon>
        <taxon>Sabellida</taxon>
        <taxon>Siboglinidae</taxon>
        <taxon>Ridgeia</taxon>
    </lineage>
</organism>
<dbReference type="EMBL" id="JAODUO010000100">
    <property type="protein sequence ID" value="KAK2189678.1"/>
    <property type="molecule type" value="Genomic_DNA"/>
</dbReference>
<sequence length="119" mass="13120">MRRRTQNSPSTGTSLKEVKHAVAESKKSTKDSEPSSDVVKLKPVPLTRKRRCLNVLMYVALVLFSPAFLNYASLTRERVLFSPGKLYEIGSGQRLYMNCSGTGSPTGETSLHKTIQGSD</sequence>
<keyword evidence="2" id="KW-0472">Membrane</keyword>